<comment type="caution">
    <text evidence="1">The sequence shown here is derived from an EMBL/GenBank/DDBJ whole genome shotgun (WGS) entry which is preliminary data.</text>
</comment>
<dbReference type="AlphaFoldDB" id="A0A645BZY7"/>
<accession>A0A645BZY7</accession>
<sequence length="76" mass="8748">MLAGTMNKFLFRIRTRNGVVVDHLSFYGRDEDEARRKVAQIYNHCEVLECTQRRVSMNGRLGTVNYESLALPLSLS</sequence>
<protein>
    <submittedName>
        <fullName evidence="1">Uncharacterized protein</fullName>
    </submittedName>
</protein>
<organism evidence="1">
    <name type="scientific">bioreactor metagenome</name>
    <dbReference type="NCBI Taxonomy" id="1076179"/>
    <lineage>
        <taxon>unclassified sequences</taxon>
        <taxon>metagenomes</taxon>
        <taxon>ecological metagenomes</taxon>
    </lineage>
</organism>
<reference evidence="1" key="1">
    <citation type="submission" date="2019-08" db="EMBL/GenBank/DDBJ databases">
        <authorList>
            <person name="Kucharzyk K."/>
            <person name="Murdoch R.W."/>
            <person name="Higgins S."/>
            <person name="Loffler F."/>
        </authorList>
    </citation>
    <scope>NUCLEOTIDE SEQUENCE</scope>
</reference>
<name>A0A645BZY7_9ZZZZ</name>
<gene>
    <name evidence="1" type="ORF">SDC9_117592</name>
</gene>
<evidence type="ECO:0000313" key="1">
    <source>
        <dbReference type="EMBL" id="MPM70637.1"/>
    </source>
</evidence>
<dbReference type="EMBL" id="VSSQ01023591">
    <property type="protein sequence ID" value="MPM70637.1"/>
    <property type="molecule type" value="Genomic_DNA"/>
</dbReference>
<proteinExistence type="predicted"/>